<name>A0AAV8U1I7_9ROSI</name>
<evidence type="ECO:0000256" key="6">
    <source>
        <dbReference type="SAM" id="MobiDB-lite"/>
    </source>
</evidence>
<evidence type="ECO:0000256" key="2">
    <source>
        <dbReference type="ARBA" id="ARBA00023015"/>
    </source>
</evidence>
<dbReference type="PANTHER" id="PTHR31072">
    <property type="entry name" value="TRANSCRIPTION FACTOR TCP4-RELATED"/>
    <property type="match status" value="1"/>
</dbReference>
<dbReference type="AlphaFoldDB" id="A0AAV8U1I7"/>
<reference evidence="8 9" key="1">
    <citation type="submission" date="2021-09" db="EMBL/GenBank/DDBJ databases">
        <title>Genomic insights and catalytic innovation underlie evolution of tropane alkaloids biosynthesis.</title>
        <authorList>
            <person name="Wang Y.-J."/>
            <person name="Tian T."/>
            <person name="Huang J.-P."/>
            <person name="Huang S.-X."/>
        </authorList>
    </citation>
    <scope>NUCLEOTIDE SEQUENCE [LARGE SCALE GENOMIC DNA]</scope>
    <source>
        <strain evidence="8">KIB-2018</strain>
        <tissue evidence="8">Leaf</tissue>
    </source>
</reference>
<feature type="domain" description="TCP" evidence="7">
    <location>
        <begin position="50"/>
        <end position="108"/>
    </location>
</feature>
<comment type="subcellular location">
    <subcellularLocation>
        <location evidence="1">Nucleus</location>
    </subcellularLocation>
</comment>
<comment type="caution">
    <text evidence="8">The sequence shown here is derived from an EMBL/GenBank/DDBJ whole genome shotgun (WGS) entry which is preliminary data.</text>
</comment>
<evidence type="ECO:0000256" key="1">
    <source>
        <dbReference type="ARBA" id="ARBA00004123"/>
    </source>
</evidence>
<evidence type="ECO:0000313" key="8">
    <source>
        <dbReference type="EMBL" id="KAJ8773167.1"/>
    </source>
</evidence>
<feature type="region of interest" description="Disordered" evidence="6">
    <location>
        <begin position="1"/>
        <end position="31"/>
    </location>
</feature>
<evidence type="ECO:0000256" key="5">
    <source>
        <dbReference type="ARBA" id="ARBA00023242"/>
    </source>
</evidence>
<dbReference type="GO" id="GO:0003700">
    <property type="term" value="F:DNA-binding transcription factor activity"/>
    <property type="evidence" value="ECO:0007669"/>
    <property type="project" value="InterPro"/>
</dbReference>
<evidence type="ECO:0000313" key="9">
    <source>
        <dbReference type="Proteomes" id="UP001159364"/>
    </source>
</evidence>
<keyword evidence="9" id="KW-1185">Reference proteome</keyword>
<keyword evidence="5" id="KW-0539">Nucleus</keyword>
<accession>A0AAV8U1I7</accession>
<dbReference type="InterPro" id="IPR005333">
    <property type="entry name" value="Transcription_factor_TCP"/>
</dbReference>
<gene>
    <name evidence="8" type="ORF">K2173_028344</name>
</gene>
<dbReference type="Proteomes" id="UP001159364">
    <property type="component" value="Linkage Group LG02"/>
</dbReference>
<dbReference type="PANTHER" id="PTHR31072:SF268">
    <property type="entry name" value="TCP DOMAIN-CONTAINING PROTEIN"/>
    <property type="match status" value="1"/>
</dbReference>
<organism evidence="8 9">
    <name type="scientific">Erythroxylum novogranatense</name>
    <dbReference type="NCBI Taxonomy" id="1862640"/>
    <lineage>
        <taxon>Eukaryota</taxon>
        <taxon>Viridiplantae</taxon>
        <taxon>Streptophyta</taxon>
        <taxon>Embryophyta</taxon>
        <taxon>Tracheophyta</taxon>
        <taxon>Spermatophyta</taxon>
        <taxon>Magnoliopsida</taxon>
        <taxon>eudicotyledons</taxon>
        <taxon>Gunneridae</taxon>
        <taxon>Pentapetalae</taxon>
        <taxon>rosids</taxon>
        <taxon>fabids</taxon>
        <taxon>Malpighiales</taxon>
        <taxon>Erythroxylaceae</taxon>
        <taxon>Erythroxylum</taxon>
    </lineage>
</organism>
<proteinExistence type="predicted"/>
<dbReference type="EMBL" id="JAIWQS010000002">
    <property type="protein sequence ID" value="KAJ8773167.1"/>
    <property type="molecule type" value="Genomic_DNA"/>
</dbReference>
<dbReference type="GO" id="GO:0043565">
    <property type="term" value="F:sequence-specific DNA binding"/>
    <property type="evidence" value="ECO:0007669"/>
    <property type="project" value="TreeGrafter"/>
</dbReference>
<dbReference type="Pfam" id="PF03634">
    <property type="entry name" value="TCP"/>
    <property type="match status" value="1"/>
</dbReference>
<evidence type="ECO:0000256" key="3">
    <source>
        <dbReference type="ARBA" id="ARBA00023125"/>
    </source>
</evidence>
<protein>
    <recommendedName>
        <fullName evidence="7">TCP domain-containing protein</fullName>
    </recommendedName>
</protein>
<dbReference type="PROSITE" id="PS51369">
    <property type="entry name" value="TCP"/>
    <property type="match status" value="1"/>
</dbReference>
<dbReference type="InterPro" id="IPR017887">
    <property type="entry name" value="TF_TCP_subgr"/>
</dbReference>
<keyword evidence="3" id="KW-0238">DNA-binding</keyword>
<evidence type="ECO:0000256" key="4">
    <source>
        <dbReference type="ARBA" id="ARBA00023163"/>
    </source>
</evidence>
<dbReference type="GO" id="GO:0005634">
    <property type="term" value="C:nucleus"/>
    <property type="evidence" value="ECO:0007669"/>
    <property type="project" value="UniProtKB-SubCell"/>
</dbReference>
<feature type="compositionally biased region" description="Basic and acidic residues" evidence="6">
    <location>
        <begin position="14"/>
        <end position="23"/>
    </location>
</feature>
<keyword evidence="4" id="KW-0804">Transcription</keyword>
<keyword evidence="2" id="KW-0805">Transcription regulation</keyword>
<sequence>MITNSRGKGFQGKQEGEADDSKYTKAASTSRQWSAFRNPRIVRVSRAFGGKDRHSKVCTIRGLRDRRIRLSVPTAIQLYDLQDKLGLSQPSKVIDWLLDATKTDIDKLPPLQLPQAFGQFHQQMLNPHELRAPHQSSLASFFDINSAYTKDGGFHSLGIKRNNNLDGEDQHPVDRSRYWDFEASLRGKSKEVESAIDQKGKWIKTNDQEYPDGACSYSTTGQAQRFFPISGHSSLPILLNNSMPINPYYLMDASNLSLSQFGSHGFVSQAENSQNNNAVQVSLPPSLSLSSGSQLFLGPPATMSSLFAPFNPYGNASHGSSRDINHFQLLGSSSWQHISSGSSAMSSSSMKPFLLNVNPGLVHLQTSNEVHRDKDNNS</sequence>
<evidence type="ECO:0000259" key="7">
    <source>
        <dbReference type="PROSITE" id="PS51369"/>
    </source>
</evidence>